<accession>A0AA36H2N0</accession>
<proteinExistence type="predicted"/>
<organism evidence="1 2">
    <name type="scientific">Cylicocyclus nassatus</name>
    <name type="common">Nematode worm</name>
    <dbReference type="NCBI Taxonomy" id="53992"/>
    <lineage>
        <taxon>Eukaryota</taxon>
        <taxon>Metazoa</taxon>
        <taxon>Ecdysozoa</taxon>
        <taxon>Nematoda</taxon>
        <taxon>Chromadorea</taxon>
        <taxon>Rhabditida</taxon>
        <taxon>Rhabditina</taxon>
        <taxon>Rhabditomorpha</taxon>
        <taxon>Strongyloidea</taxon>
        <taxon>Strongylidae</taxon>
        <taxon>Cylicocyclus</taxon>
    </lineage>
</organism>
<reference evidence="1" key="1">
    <citation type="submission" date="2023-07" db="EMBL/GenBank/DDBJ databases">
        <authorList>
            <consortium name="CYATHOMIX"/>
        </authorList>
    </citation>
    <scope>NUCLEOTIDE SEQUENCE</scope>
    <source>
        <strain evidence="1">N/A</strain>
    </source>
</reference>
<name>A0AA36H2N0_CYLNA</name>
<sequence>MMREEDKIEEDGNRDEQLIRILSTPNRYDRTMKTHTHTWLPASTTTTVGYAADDSMTPRTRAATDVGDG</sequence>
<evidence type="ECO:0000313" key="2">
    <source>
        <dbReference type="Proteomes" id="UP001176961"/>
    </source>
</evidence>
<keyword evidence="2" id="KW-1185">Reference proteome</keyword>
<comment type="caution">
    <text evidence="1">The sequence shown here is derived from an EMBL/GenBank/DDBJ whole genome shotgun (WGS) entry which is preliminary data.</text>
</comment>
<dbReference type="EMBL" id="CATQJL010000305">
    <property type="protein sequence ID" value="CAJ0602655.1"/>
    <property type="molecule type" value="Genomic_DNA"/>
</dbReference>
<dbReference type="Proteomes" id="UP001176961">
    <property type="component" value="Unassembled WGS sequence"/>
</dbReference>
<evidence type="ECO:0000313" key="1">
    <source>
        <dbReference type="EMBL" id="CAJ0602655.1"/>
    </source>
</evidence>
<dbReference type="AlphaFoldDB" id="A0AA36H2N0"/>
<gene>
    <name evidence="1" type="ORF">CYNAS_LOCUS14638</name>
</gene>
<protein>
    <submittedName>
        <fullName evidence="1">Uncharacterized protein</fullName>
    </submittedName>
</protein>